<dbReference type="Proteomes" id="UP001432062">
    <property type="component" value="Chromosome"/>
</dbReference>
<evidence type="ECO:0000313" key="3">
    <source>
        <dbReference type="Proteomes" id="UP001432062"/>
    </source>
</evidence>
<evidence type="ECO:0000313" key="2">
    <source>
        <dbReference type="EMBL" id="WUV44115.1"/>
    </source>
</evidence>
<sequence length="126" mass="13349">MIALANAVTAPRVTIVMARIREIREDVPGLFPVLMRCARLILVTALISLIGTVYLLAVSLVSLAQKVDYVAPLVAAVVTTVALALVFIQVVAAEAFLVFSPWATTADLLATSRLQSTDEPPTSSGE</sequence>
<keyword evidence="3" id="KW-1185">Reference proteome</keyword>
<organism evidence="2 3">
    <name type="scientific">Nocardia vinacea</name>
    <dbReference type="NCBI Taxonomy" id="96468"/>
    <lineage>
        <taxon>Bacteria</taxon>
        <taxon>Bacillati</taxon>
        <taxon>Actinomycetota</taxon>
        <taxon>Actinomycetes</taxon>
        <taxon>Mycobacteriales</taxon>
        <taxon>Nocardiaceae</taxon>
        <taxon>Nocardia</taxon>
    </lineage>
</organism>
<dbReference type="EMBL" id="CP109441">
    <property type="protein sequence ID" value="WUV44115.1"/>
    <property type="molecule type" value="Genomic_DNA"/>
</dbReference>
<reference evidence="2" key="1">
    <citation type="submission" date="2022-10" db="EMBL/GenBank/DDBJ databases">
        <title>The complete genomes of actinobacterial strains from the NBC collection.</title>
        <authorList>
            <person name="Joergensen T.S."/>
            <person name="Alvarez Arevalo M."/>
            <person name="Sterndorff E.B."/>
            <person name="Faurdal D."/>
            <person name="Vuksanovic O."/>
            <person name="Mourched A.-S."/>
            <person name="Charusanti P."/>
            <person name="Shaw S."/>
            <person name="Blin K."/>
            <person name="Weber T."/>
        </authorList>
    </citation>
    <scope>NUCLEOTIDE SEQUENCE</scope>
    <source>
        <strain evidence="2">NBC_01482</strain>
    </source>
</reference>
<dbReference type="RefSeq" id="WP_329406928.1">
    <property type="nucleotide sequence ID" value="NZ_CP109441.1"/>
</dbReference>
<keyword evidence="1" id="KW-1133">Transmembrane helix</keyword>
<keyword evidence="1" id="KW-0812">Transmembrane</keyword>
<evidence type="ECO:0000256" key="1">
    <source>
        <dbReference type="SAM" id="Phobius"/>
    </source>
</evidence>
<protein>
    <submittedName>
        <fullName evidence="2">Uncharacterized protein</fullName>
    </submittedName>
</protein>
<accession>A0ABZ1YLK3</accession>
<proteinExistence type="predicted"/>
<feature type="transmembrane region" description="Helical" evidence="1">
    <location>
        <begin position="69"/>
        <end position="92"/>
    </location>
</feature>
<gene>
    <name evidence="2" type="ORF">OG563_33770</name>
</gene>
<feature type="transmembrane region" description="Helical" evidence="1">
    <location>
        <begin position="40"/>
        <end position="63"/>
    </location>
</feature>
<name>A0ABZ1YLK3_9NOCA</name>
<keyword evidence="1" id="KW-0472">Membrane</keyword>